<feature type="domain" description="Protein kinase" evidence="4">
    <location>
        <begin position="322"/>
        <end position="656"/>
    </location>
</feature>
<dbReference type="OrthoDB" id="5785107at2759"/>
<keyword evidence="3" id="KW-0812">Transmembrane</keyword>
<keyword evidence="3" id="KW-1133">Transmembrane helix</keyword>
<accession>A0A9P1J6F4</accession>
<organism evidence="5 6">
    <name type="scientific">Caenorhabditis angaria</name>
    <dbReference type="NCBI Taxonomy" id="860376"/>
    <lineage>
        <taxon>Eukaryota</taxon>
        <taxon>Metazoa</taxon>
        <taxon>Ecdysozoa</taxon>
        <taxon>Nematoda</taxon>
        <taxon>Chromadorea</taxon>
        <taxon>Rhabditida</taxon>
        <taxon>Rhabditina</taxon>
        <taxon>Rhabditomorpha</taxon>
        <taxon>Rhabditoidea</taxon>
        <taxon>Rhabditidae</taxon>
        <taxon>Peloderinae</taxon>
        <taxon>Caenorhabditis</taxon>
    </lineage>
</organism>
<feature type="transmembrane region" description="Helical" evidence="3">
    <location>
        <begin position="178"/>
        <end position="203"/>
    </location>
</feature>
<protein>
    <recommendedName>
        <fullName evidence="4">Protein kinase domain-containing protein</fullName>
    </recommendedName>
</protein>
<comment type="caution">
    <text evidence="5">The sequence shown here is derived from an EMBL/GenBank/DDBJ whole genome shotgun (WGS) entry which is preliminary data.</text>
</comment>
<evidence type="ECO:0000259" key="4">
    <source>
        <dbReference type="PROSITE" id="PS50011"/>
    </source>
</evidence>
<evidence type="ECO:0000313" key="6">
    <source>
        <dbReference type="Proteomes" id="UP001152747"/>
    </source>
</evidence>
<dbReference type="AlphaFoldDB" id="A0A9P1J6F4"/>
<evidence type="ECO:0000256" key="2">
    <source>
        <dbReference type="ARBA" id="ARBA00022840"/>
    </source>
</evidence>
<name>A0A9P1J6F4_9PELO</name>
<dbReference type="GO" id="GO:0005524">
    <property type="term" value="F:ATP binding"/>
    <property type="evidence" value="ECO:0007669"/>
    <property type="project" value="UniProtKB-KW"/>
</dbReference>
<dbReference type="InterPro" id="IPR000719">
    <property type="entry name" value="Prot_kinase_dom"/>
</dbReference>
<dbReference type="GO" id="GO:0004672">
    <property type="term" value="F:protein kinase activity"/>
    <property type="evidence" value="ECO:0007669"/>
    <property type="project" value="InterPro"/>
</dbReference>
<dbReference type="Pfam" id="PF07714">
    <property type="entry name" value="PK_Tyr_Ser-Thr"/>
    <property type="match status" value="1"/>
</dbReference>
<keyword evidence="2" id="KW-0067">ATP-binding</keyword>
<dbReference type="SUPFAM" id="SSF56112">
    <property type="entry name" value="Protein kinase-like (PK-like)"/>
    <property type="match status" value="1"/>
</dbReference>
<evidence type="ECO:0000256" key="3">
    <source>
        <dbReference type="SAM" id="Phobius"/>
    </source>
</evidence>
<evidence type="ECO:0000313" key="5">
    <source>
        <dbReference type="EMBL" id="CAI5456653.1"/>
    </source>
</evidence>
<dbReference type="InterPro" id="IPR011009">
    <property type="entry name" value="Kinase-like_dom_sf"/>
</dbReference>
<keyword evidence="6" id="KW-1185">Reference proteome</keyword>
<keyword evidence="3" id="KW-0472">Membrane</keyword>
<dbReference type="Proteomes" id="UP001152747">
    <property type="component" value="Unassembled WGS sequence"/>
</dbReference>
<dbReference type="PROSITE" id="PS50011">
    <property type="entry name" value="PROTEIN_KINASE_DOM"/>
    <property type="match status" value="1"/>
</dbReference>
<evidence type="ECO:0000256" key="1">
    <source>
        <dbReference type="ARBA" id="ARBA00022741"/>
    </source>
</evidence>
<keyword evidence="1" id="KW-0547">Nucleotide-binding</keyword>
<sequence length="656" mass="74300">MDQTRHVILKKLEFGKRYEARFGENQGKLTRFDVPQCREMVDDMTMCAPPPVSALQTHWNVTNPNGYALMITWTYMTDQENISLTETNAKLSMSHFKLQLNPLITPDNEKCEKLESIRRDVTWTHRQVQFYVPDAECNYEAEISAVDSKQRQSENKKIKISRINEPSTMNLLFLRSDLSISIGFIGILIVLMLLAFLLMVFVVQRGRKTAPKVVEEYAPPGDRLVYAYVDSNDSSKTIIGVRNLSNRSEPPKYEPTTQIDSYLRNTLHIYHNNDDDSYETIPDYRNISISSETSSQAEPYYSPPQHRMDQIITPAISNIEQYNLIKSRAIQDFQLTKICVPEGNPAWRMINVLDVIGGGSFAMKFAKDSTLETQQSMKKEIEILSNLHYHPNFVRFEGLVTKRIGGIVNIIGLLMENCRGGSLRQYIQSVGSQLRRQAMSTPMSDSPPSSGYDSLNRHEKLSSEISSVQMTTDNSVANMSLRFCQFSEQIGAALEHLHRYGIIHTRVTTIAIYLVKDFINPLDVLCDQTVKLGDFGMSASSADEAHVDQTVMPPEVCIGKKYEAKGDIWQFGTCLVEMCSLGVSYQMQKEIPTSGIEEFDKLPATKVLHDAAKKCLNLRNRPSASDLRAVFQTDTARDLRTLAIANLEKHNQSLLV</sequence>
<dbReference type="PANTHER" id="PTHR44535">
    <property type="entry name" value="PROTEIN CBG16200"/>
    <property type="match status" value="1"/>
</dbReference>
<proteinExistence type="predicted"/>
<reference evidence="5" key="1">
    <citation type="submission" date="2022-11" db="EMBL/GenBank/DDBJ databases">
        <authorList>
            <person name="Kikuchi T."/>
        </authorList>
    </citation>
    <scope>NUCLEOTIDE SEQUENCE</scope>
    <source>
        <strain evidence="5">PS1010</strain>
    </source>
</reference>
<dbReference type="PANTHER" id="PTHR44535:SF1">
    <property type="entry name" value="SERINE_THREONINE-PROTEIN KINASE NEK9"/>
    <property type="match status" value="1"/>
</dbReference>
<dbReference type="Gene3D" id="1.10.510.10">
    <property type="entry name" value="Transferase(Phosphotransferase) domain 1"/>
    <property type="match status" value="2"/>
</dbReference>
<dbReference type="InterPro" id="IPR001245">
    <property type="entry name" value="Ser-Thr/Tyr_kinase_cat_dom"/>
</dbReference>
<gene>
    <name evidence="5" type="ORF">CAMP_LOCUS19290</name>
</gene>
<dbReference type="EMBL" id="CANHGI010000006">
    <property type="protein sequence ID" value="CAI5456653.1"/>
    <property type="molecule type" value="Genomic_DNA"/>
</dbReference>
<dbReference type="InterPro" id="IPR051997">
    <property type="entry name" value="STK_NEK"/>
</dbReference>